<dbReference type="InterPro" id="IPR018197">
    <property type="entry name" value="Glycerate_kinase_RE-like"/>
</dbReference>
<dbReference type="AlphaFoldDB" id="A0A1S1LGI9"/>
<comment type="similarity">
    <text evidence="1 4">Belongs to the glycerate kinase type-1 family.</text>
</comment>
<dbReference type="PANTHER" id="PTHR21599">
    <property type="entry name" value="GLYCERATE KINASE"/>
    <property type="match status" value="1"/>
</dbReference>
<dbReference type="EMBL" id="MLIK01000004">
    <property type="protein sequence ID" value="OHU30355.1"/>
    <property type="molecule type" value="Genomic_DNA"/>
</dbReference>
<evidence type="ECO:0000256" key="1">
    <source>
        <dbReference type="ARBA" id="ARBA00006284"/>
    </source>
</evidence>
<comment type="caution">
    <text evidence="5">The sequence shown here is derived from an EMBL/GenBank/DDBJ whole genome shotgun (WGS) entry which is preliminary data.</text>
</comment>
<dbReference type="PANTHER" id="PTHR21599:SF0">
    <property type="entry name" value="GLYCERATE KINASE"/>
    <property type="match status" value="1"/>
</dbReference>
<dbReference type="GO" id="GO:0008887">
    <property type="term" value="F:glycerate kinase activity"/>
    <property type="evidence" value="ECO:0007669"/>
    <property type="project" value="UniProtKB-UniRule"/>
</dbReference>
<dbReference type="GeneID" id="57165324"/>
<dbReference type="Pfam" id="PF02595">
    <property type="entry name" value="Gly_kinase"/>
    <property type="match status" value="2"/>
</dbReference>
<dbReference type="InterPro" id="IPR004381">
    <property type="entry name" value="Glycerate_kinase"/>
</dbReference>
<name>A0A1S1LGI9_9MYCO</name>
<evidence type="ECO:0000256" key="3">
    <source>
        <dbReference type="ARBA" id="ARBA00022777"/>
    </source>
</evidence>
<evidence type="ECO:0008006" key="7">
    <source>
        <dbReference type="Google" id="ProtNLM"/>
    </source>
</evidence>
<dbReference type="PIRSF" id="PIRSF006078">
    <property type="entry name" value="GlxK"/>
    <property type="match status" value="1"/>
</dbReference>
<dbReference type="Gene3D" id="3.90.1510.10">
    <property type="entry name" value="Glycerate kinase, domain 2"/>
    <property type="match status" value="2"/>
</dbReference>
<evidence type="ECO:0000313" key="6">
    <source>
        <dbReference type="Proteomes" id="UP000179616"/>
    </source>
</evidence>
<keyword evidence="3 4" id="KW-0418">Kinase</keyword>
<dbReference type="Gene3D" id="3.40.50.10350">
    <property type="entry name" value="Glycerate kinase, domain 1"/>
    <property type="match status" value="2"/>
</dbReference>
<dbReference type="OrthoDB" id="9774290at2"/>
<gene>
    <name evidence="5" type="ORF">BKG76_00810</name>
</gene>
<dbReference type="InterPro" id="IPR036129">
    <property type="entry name" value="Glycerate_kinase_sf"/>
</dbReference>
<keyword evidence="2 4" id="KW-0808">Transferase</keyword>
<sequence length="362" mass="36694">MSQILVAPDSFGDTLTATEAASVIAEGWGRTRPGDTVILSPQSDGGPGFVDVLATQLTSARRHAVRVRGPLDEDVDAEWLADGTTAYVECAQACGLPLLRQSPSIDTAWRAHSTGVGQLIAAALDAGATRIVVGLGGSSCTDGGAGLVEGLGGIERAQHRLATTELVVASDVEHPLLGGRGAATVFGAQKGADPDTVTRLEARLTEWVAVLEAGTGRCVRDVAGAGAAGGIGAALLALGGRRASGARIVAEHTGLDAAVERADLVITGEGKFDDQTLHGKVAGAVAARATTSGIPVLVLAGQVALDRAEYERAGIARAESIAQFAGSVQRAMDDAAGQLAGLAAHVAQDWPPRQGPDSRAQM</sequence>
<evidence type="ECO:0000256" key="2">
    <source>
        <dbReference type="ARBA" id="ARBA00022679"/>
    </source>
</evidence>
<evidence type="ECO:0000256" key="4">
    <source>
        <dbReference type="PIRNR" id="PIRNR006078"/>
    </source>
</evidence>
<dbReference type="GO" id="GO:0031388">
    <property type="term" value="P:organic acid phosphorylation"/>
    <property type="evidence" value="ECO:0007669"/>
    <property type="project" value="UniProtKB-UniRule"/>
</dbReference>
<dbReference type="STRING" id="948102.BKG76_00810"/>
<evidence type="ECO:0000313" key="5">
    <source>
        <dbReference type="EMBL" id="OHU30355.1"/>
    </source>
</evidence>
<accession>A0A1S1LGI9</accession>
<dbReference type="InterPro" id="IPR018193">
    <property type="entry name" value="Glyc_kinase_flavodox-like_fold"/>
</dbReference>
<protein>
    <recommendedName>
        <fullName evidence="7">Glycerate kinase</fullName>
    </recommendedName>
</protein>
<dbReference type="RefSeq" id="WP_070935115.1">
    <property type="nucleotide sequence ID" value="NZ_MLIK01000004.1"/>
</dbReference>
<proteinExistence type="inferred from homology"/>
<dbReference type="Proteomes" id="UP000179616">
    <property type="component" value="Unassembled WGS sequence"/>
</dbReference>
<reference evidence="5 6" key="1">
    <citation type="submission" date="2016-10" db="EMBL/GenBank/DDBJ databases">
        <title>Evaluation of Human, Veterinary and Environmental Mycobacterium chelonae Isolates by Core Genome Phylogenomic Analysis, Targeted Gene Comparison, and Anti-microbial Susceptibility Patterns: A Tale of Mistaken Identities.</title>
        <authorList>
            <person name="Fogelson S.B."/>
            <person name="Camus A.C."/>
            <person name="Lorenz W."/>
            <person name="Vasireddy R."/>
            <person name="Vasireddy S."/>
            <person name="Smith T."/>
            <person name="Brown-Elliott B.A."/>
            <person name="Wallace R.J.Jr."/>
            <person name="Hasan N.A."/>
            <person name="Reischl U."/>
            <person name="Sanchez S."/>
        </authorList>
    </citation>
    <scope>NUCLEOTIDE SEQUENCE [LARGE SCALE GENOMIC DNA]</scope>
    <source>
        <strain evidence="5 6">1559</strain>
    </source>
</reference>
<organism evidence="5 6">
    <name type="scientific">Mycobacteroides franklinii</name>
    <dbReference type="NCBI Taxonomy" id="948102"/>
    <lineage>
        <taxon>Bacteria</taxon>
        <taxon>Bacillati</taxon>
        <taxon>Actinomycetota</taxon>
        <taxon>Actinomycetes</taxon>
        <taxon>Mycobacteriales</taxon>
        <taxon>Mycobacteriaceae</taxon>
        <taxon>Mycobacteroides</taxon>
    </lineage>
</organism>
<dbReference type="SUPFAM" id="SSF110738">
    <property type="entry name" value="Glycerate kinase I"/>
    <property type="match status" value="1"/>
</dbReference>